<gene>
    <name evidence="2" type="ORF">SAMN04488090_0609</name>
</gene>
<proteinExistence type="predicted"/>
<keyword evidence="3" id="KW-1185">Reference proteome</keyword>
<dbReference type="Proteomes" id="UP000198901">
    <property type="component" value="Unassembled WGS sequence"/>
</dbReference>
<feature type="compositionally biased region" description="Basic and acidic residues" evidence="1">
    <location>
        <begin position="139"/>
        <end position="152"/>
    </location>
</feature>
<feature type="region of interest" description="Disordered" evidence="1">
    <location>
        <begin position="139"/>
        <end position="158"/>
    </location>
</feature>
<reference evidence="2 3" key="1">
    <citation type="submission" date="2016-10" db="EMBL/GenBank/DDBJ databases">
        <authorList>
            <person name="de Groot N.N."/>
        </authorList>
    </citation>
    <scope>NUCLEOTIDE SEQUENCE [LARGE SCALE GENOMIC DNA]</scope>
    <source>
        <strain evidence="2 3">DSM 21668</strain>
    </source>
</reference>
<feature type="region of interest" description="Disordered" evidence="1">
    <location>
        <begin position="167"/>
        <end position="195"/>
    </location>
</feature>
<feature type="region of interest" description="Disordered" evidence="1">
    <location>
        <begin position="14"/>
        <end position="41"/>
    </location>
</feature>
<feature type="compositionally biased region" description="Polar residues" evidence="1">
    <location>
        <begin position="27"/>
        <end position="37"/>
    </location>
</feature>
<evidence type="ECO:0000313" key="2">
    <source>
        <dbReference type="EMBL" id="SDL28265.1"/>
    </source>
</evidence>
<evidence type="ECO:0000313" key="3">
    <source>
        <dbReference type="Proteomes" id="UP000198901"/>
    </source>
</evidence>
<organism evidence="2 3">
    <name type="scientific">Siphonobacter aquaeclarae</name>
    <dbReference type="NCBI Taxonomy" id="563176"/>
    <lineage>
        <taxon>Bacteria</taxon>
        <taxon>Pseudomonadati</taxon>
        <taxon>Bacteroidota</taxon>
        <taxon>Cytophagia</taxon>
        <taxon>Cytophagales</taxon>
        <taxon>Cytophagaceae</taxon>
        <taxon>Siphonobacter</taxon>
    </lineage>
</organism>
<dbReference type="STRING" id="563176.SAMN04488090_0609"/>
<name>A0A1G9IT65_9BACT</name>
<protein>
    <submittedName>
        <fullName evidence="2">Uncharacterized protein</fullName>
    </submittedName>
</protein>
<accession>A0A1G9IT65</accession>
<dbReference type="EMBL" id="FNGS01000001">
    <property type="protein sequence ID" value="SDL28265.1"/>
    <property type="molecule type" value="Genomic_DNA"/>
</dbReference>
<sequence length="195" mass="22178">MALLTYLFTGAEKDDRARPRRKRSRYTQESTQYSAASGQPEFLPETEPFSCQIQRNWLRRYGPEYAKSQEVITQGYCVTVDGRLFHSISICIFRRQKIAGNQEITETSGAGTCLSRRRVRHSPQAFGAFPVTSEYFSGDHRSPHLRRSERQIRSSRNTWSCQLHPERSPKLPGWGSIKRTGTVGGSPAYAETVGE</sequence>
<evidence type="ECO:0000256" key="1">
    <source>
        <dbReference type="SAM" id="MobiDB-lite"/>
    </source>
</evidence>
<dbReference type="AlphaFoldDB" id="A0A1G9IT65"/>